<comment type="caution">
    <text evidence="1">The sequence shown here is derived from an EMBL/GenBank/DDBJ whole genome shotgun (WGS) entry which is preliminary data.</text>
</comment>
<organism evidence="1 2">
    <name type="scientific">Saguinus oedipus</name>
    <name type="common">Cotton-top tamarin</name>
    <name type="synonym">Oedipomidas oedipus</name>
    <dbReference type="NCBI Taxonomy" id="9490"/>
    <lineage>
        <taxon>Eukaryota</taxon>
        <taxon>Metazoa</taxon>
        <taxon>Chordata</taxon>
        <taxon>Craniata</taxon>
        <taxon>Vertebrata</taxon>
        <taxon>Euteleostomi</taxon>
        <taxon>Mammalia</taxon>
        <taxon>Eutheria</taxon>
        <taxon>Euarchontoglires</taxon>
        <taxon>Primates</taxon>
        <taxon>Haplorrhini</taxon>
        <taxon>Platyrrhini</taxon>
        <taxon>Cebidae</taxon>
        <taxon>Callitrichinae</taxon>
        <taxon>Saguinus</taxon>
    </lineage>
</organism>
<dbReference type="Proteomes" id="UP001266305">
    <property type="component" value="Unassembled WGS sequence"/>
</dbReference>
<name>A0ABQ9WHA4_SAGOE</name>
<keyword evidence="2" id="KW-1185">Reference proteome</keyword>
<dbReference type="EMBL" id="JASSZA010000001">
    <property type="protein sequence ID" value="KAK2121021.1"/>
    <property type="molecule type" value="Genomic_DNA"/>
</dbReference>
<protein>
    <submittedName>
        <fullName evidence="1">Uncharacterized protein</fullName>
    </submittedName>
</protein>
<sequence>MELESETLGKAVVSHEHVNMWEAHSGSGVPLENIDPDAAPPDCPLQPVSSGRVSQAKNLGNALTVKRATDNLLAEDQRKWTIIDAELKRWIPLH</sequence>
<proteinExistence type="predicted"/>
<evidence type="ECO:0000313" key="1">
    <source>
        <dbReference type="EMBL" id="KAK2121021.1"/>
    </source>
</evidence>
<evidence type="ECO:0000313" key="2">
    <source>
        <dbReference type="Proteomes" id="UP001266305"/>
    </source>
</evidence>
<accession>A0ABQ9WHA4</accession>
<gene>
    <name evidence="1" type="ORF">P7K49_002407</name>
</gene>
<reference evidence="1 2" key="1">
    <citation type="submission" date="2023-05" db="EMBL/GenBank/DDBJ databases">
        <title>B98-5 Cell Line De Novo Hybrid Assembly: An Optical Mapping Approach.</title>
        <authorList>
            <person name="Kananen K."/>
            <person name="Auerbach J.A."/>
            <person name="Kautto E."/>
            <person name="Blachly J.S."/>
        </authorList>
    </citation>
    <scope>NUCLEOTIDE SEQUENCE [LARGE SCALE GENOMIC DNA]</scope>
    <source>
        <strain evidence="1">B95-8</strain>
        <tissue evidence="1">Cell line</tissue>
    </source>
</reference>